<dbReference type="Gene3D" id="3.90.1140.10">
    <property type="entry name" value="Cyclic phosphodiesterase"/>
    <property type="match status" value="1"/>
</dbReference>
<evidence type="ECO:0000313" key="1">
    <source>
        <dbReference type="EMBL" id="KGN00682.1"/>
    </source>
</evidence>
<proteinExistence type="predicted"/>
<dbReference type="InterPro" id="IPR009097">
    <property type="entry name" value="Cyclic_Pdiesterase"/>
</dbReference>
<comment type="caution">
    <text evidence="1">The sequence shown here is derived from an EMBL/GenBank/DDBJ whole genome shotgun (WGS) entry which is preliminary data.</text>
</comment>
<dbReference type="PANTHER" id="PTHR40037:SF1">
    <property type="entry name" value="PHOSPHOESTERASE SAOUHSC_00951-RELATED"/>
    <property type="match status" value="1"/>
</dbReference>
<reference evidence="1 2" key="1">
    <citation type="submission" date="2014-01" db="EMBL/GenBank/DDBJ databases">
        <title>Plasmidome dynamics in the species complex Clostridium novyi sensu lato converts strains of independent lineages into distinctly different pathogens.</title>
        <authorList>
            <person name="Skarin H."/>
            <person name="Segerman B."/>
        </authorList>
    </citation>
    <scope>NUCLEOTIDE SEQUENCE [LARGE SCALE GENOMIC DNA]</scope>
    <source>
        <strain evidence="1 2">DC5</strain>
    </source>
</reference>
<gene>
    <name evidence="1" type="ORF">Z955_02795</name>
</gene>
<organism evidence="1 2">
    <name type="scientific">Clostridium botulinum C/D str. DC5</name>
    <dbReference type="NCBI Taxonomy" id="1443128"/>
    <lineage>
        <taxon>Bacteria</taxon>
        <taxon>Bacillati</taxon>
        <taxon>Bacillota</taxon>
        <taxon>Clostridia</taxon>
        <taxon>Eubacteriales</taxon>
        <taxon>Clostridiaceae</taxon>
        <taxon>Clostridium</taxon>
    </lineage>
</organism>
<dbReference type="Proteomes" id="UP000030014">
    <property type="component" value="Unassembled WGS sequence"/>
</dbReference>
<sequence length="177" mass="21262">MKRYVIVSLINGDAQKVHEKLVHDISSKFNVRPQTLPMHITLKAPFEMEDINEVEHITEKFCNKNNIVNIDIKGIGHFRDNVIFMDVIPSKEAMQMNKNYYKELKKIKNLQWSKNEGENRKFHCTLASKNIKNKFRQIWDFVINKEENFSSIIDNITIMEYNFRDFKWDLYKKFKLK</sequence>
<dbReference type="SUPFAM" id="SSF55144">
    <property type="entry name" value="LigT-like"/>
    <property type="match status" value="1"/>
</dbReference>
<accession>A0A0A0IK92</accession>
<evidence type="ECO:0000313" key="2">
    <source>
        <dbReference type="Proteomes" id="UP000030014"/>
    </source>
</evidence>
<protein>
    <submittedName>
        <fullName evidence="1">Phosphoesterase</fullName>
    </submittedName>
</protein>
<name>A0A0A0IK92_CLOBO</name>
<dbReference type="InterPro" id="IPR050580">
    <property type="entry name" value="2H_phosphoesterase_YjcG-like"/>
</dbReference>
<dbReference type="RefSeq" id="WP_039256914.1">
    <property type="nucleotide sequence ID" value="NZ_JDRY01000017.1"/>
</dbReference>
<dbReference type="EMBL" id="JDRY01000017">
    <property type="protein sequence ID" value="KGN00682.1"/>
    <property type="molecule type" value="Genomic_DNA"/>
</dbReference>
<dbReference type="AlphaFoldDB" id="A0A0A0IK92"/>
<dbReference type="Pfam" id="PF13563">
    <property type="entry name" value="2_5_RNA_ligase2"/>
    <property type="match status" value="1"/>
</dbReference>
<dbReference type="PANTHER" id="PTHR40037">
    <property type="entry name" value="PHOSPHOESTERASE YJCG-RELATED"/>
    <property type="match status" value="1"/>
</dbReference>